<feature type="compositionally biased region" description="Low complexity" evidence="6">
    <location>
        <begin position="48"/>
        <end position="57"/>
    </location>
</feature>
<evidence type="ECO:0000259" key="8">
    <source>
        <dbReference type="Pfam" id="PF06738"/>
    </source>
</evidence>
<feature type="region of interest" description="Disordered" evidence="6">
    <location>
        <begin position="153"/>
        <end position="258"/>
    </location>
</feature>
<dbReference type="InterPro" id="IPR051361">
    <property type="entry name" value="ThrE/Ser_Exporter"/>
</dbReference>
<evidence type="ECO:0000313" key="11">
    <source>
        <dbReference type="Proteomes" id="UP001145021"/>
    </source>
</evidence>
<keyword evidence="3 7" id="KW-1133">Transmembrane helix</keyword>
<feature type="transmembrane region" description="Helical" evidence="7">
    <location>
        <begin position="888"/>
        <end position="911"/>
    </location>
</feature>
<dbReference type="EMBL" id="JANBOH010000001">
    <property type="protein sequence ID" value="KAJ1648696.1"/>
    <property type="molecule type" value="Genomic_DNA"/>
</dbReference>
<feature type="compositionally biased region" description="Low complexity" evidence="6">
    <location>
        <begin position="579"/>
        <end position="591"/>
    </location>
</feature>
<feature type="compositionally biased region" description="Basic and acidic residues" evidence="6">
    <location>
        <begin position="199"/>
        <end position="208"/>
    </location>
</feature>
<feature type="transmembrane region" description="Helical" evidence="7">
    <location>
        <begin position="840"/>
        <end position="867"/>
    </location>
</feature>
<evidence type="ECO:0000256" key="1">
    <source>
        <dbReference type="ARBA" id="ARBA00004141"/>
    </source>
</evidence>
<evidence type="ECO:0000313" key="10">
    <source>
        <dbReference type="EMBL" id="KAJ1648696.1"/>
    </source>
</evidence>
<dbReference type="GO" id="GO:0022857">
    <property type="term" value="F:transmembrane transporter activity"/>
    <property type="evidence" value="ECO:0007669"/>
    <property type="project" value="InterPro"/>
</dbReference>
<feature type="compositionally biased region" description="Basic and acidic residues" evidence="6">
    <location>
        <begin position="454"/>
        <end position="501"/>
    </location>
</feature>
<proteinExistence type="inferred from homology"/>
<keyword evidence="4 7" id="KW-0472">Membrane</keyword>
<dbReference type="InterPro" id="IPR010619">
    <property type="entry name" value="ThrE-like_N"/>
</dbReference>
<feature type="compositionally biased region" description="Low complexity" evidence="6">
    <location>
        <begin position="509"/>
        <end position="525"/>
    </location>
</feature>
<feature type="transmembrane region" description="Helical" evidence="7">
    <location>
        <begin position="945"/>
        <end position="962"/>
    </location>
</feature>
<dbReference type="Proteomes" id="UP001145021">
    <property type="component" value="Unassembled WGS sequence"/>
</dbReference>
<gene>
    <name evidence="10" type="primary">PRM10_1</name>
    <name evidence="10" type="ORF">LPJ64_000015</name>
</gene>
<evidence type="ECO:0000256" key="2">
    <source>
        <dbReference type="ARBA" id="ARBA00022692"/>
    </source>
</evidence>
<feature type="region of interest" description="Disordered" evidence="6">
    <location>
        <begin position="1"/>
        <end position="138"/>
    </location>
</feature>
<feature type="transmembrane region" description="Helical" evidence="7">
    <location>
        <begin position="779"/>
        <end position="800"/>
    </location>
</feature>
<feature type="compositionally biased region" description="Polar residues" evidence="6">
    <location>
        <begin position="242"/>
        <end position="256"/>
    </location>
</feature>
<keyword evidence="2 7" id="KW-0812">Transmembrane</keyword>
<feature type="region of interest" description="Disordered" evidence="6">
    <location>
        <begin position="562"/>
        <end position="609"/>
    </location>
</feature>
<sequence length="1090" mass="117093">MSQQMSSCGGSSSNNSTSGTSSSPSPIAAAEEKQQQQQQQQTMDRSASETSNGSSSGSDGGLFIRESASLPPAIPLNDSSPAGPVQSENAAAASPPLRERPVLRLAMLNAQERARVESSGEQHPVTAPVRSLPPELPATGYFAPRGSLLSRSTISVNARSPPITHSDMSRSDSKRTGKNKSKKNGRSGGMLRQPALRFASRDSVHTFEEDGGEDEDRNKNRSGGSRLYTPVDQPLPPAVEKTLTSSSGSSALQNPSGLRRRLTRAATNNLAQIGRALNPVSGGVLDSESETESGNTSSTEQHMEKLLDKHANNCAKQPPSNNIAANNAEITNRPDFYPVNPSMQNPGVIHVSMSGHEAAKNIVDSVLGTIGSSTAAAQAQKRPGVGGKHASPYSDVTPADLEAGLGRPIPPVGSSQQYRQQQQHNQPFPPMGINPSPTSLRGVYSNLSKLQSRMAEHQEKREKRMQELRLREQKRRREEEQRKVHDERGKWRALDRLQDMKKKVHHTYSRSTSGSPSGPPSANASDNEDDPGGKHSFVLHSFRTMPKPASMVQLAESINANVKKRRSKHMSATSVGEGNNSNTAAANSPATSPSPSPPRSATQSPVLSPAVTPGWEDILASSGMLTGGSIGGSTAMGGAGSRISMMSTDSTMQAFEAEKQKILSQLTDIFNRQNFLLLCSRALMAFGAPLHRLEANLIAIALNLDIQATFAVLPGIILITFGDEDTRTSDTYVVRMTPGYDMHRLERTNRVIRRVLKGRTQVGLGVKKVEQILATPPIYPWWAMLLDYVVCSFFICPLFWNGSWKDAGVSAMLGLIVGFLQLLAGRFANYANLFEVSSAFIVSFIAALLQDYVCFATVSFAGVAMLLPGLALTTSIIEMVSRNTITGTVRFVFALARCFILGYGISVGATLGTRVLGKSTMVDLIADQMSSISGLGNCGDGLSKFWWFLFLPVLSLGFNISISAHWRQWPLMLISGCLAYTTSYFTSLSEPLAPLAPAIAAFAMGLYANILAAFANHRSAIEPILGGIQLLVPGSLGLRTVLAFITSSRTSSGDFLFDMFSTSLSIAAGLFLSGMVVFPNRKKRVGLMTF</sequence>
<accession>A0A9W7XS88</accession>
<comment type="subcellular location">
    <subcellularLocation>
        <location evidence="1">Membrane</location>
        <topology evidence="1">Multi-pass membrane protein</topology>
    </subcellularLocation>
</comment>
<evidence type="ECO:0000256" key="6">
    <source>
        <dbReference type="SAM" id="MobiDB-lite"/>
    </source>
</evidence>
<comment type="similarity">
    <text evidence="5">Belongs to the ThrE exporter (TC 2.A.79) family.</text>
</comment>
<feature type="compositionally biased region" description="Low complexity" evidence="6">
    <location>
        <begin position="416"/>
        <end position="426"/>
    </location>
</feature>
<feature type="domain" description="Threonine/serine exporter-like N-terminal" evidence="8">
    <location>
        <begin position="675"/>
        <end position="911"/>
    </location>
</feature>
<feature type="transmembrane region" description="Helical" evidence="7">
    <location>
        <begin position="992"/>
        <end position="1012"/>
    </location>
</feature>
<feature type="transmembrane region" description="Helical" evidence="7">
    <location>
        <begin position="969"/>
        <end position="986"/>
    </location>
</feature>
<evidence type="ECO:0000256" key="3">
    <source>
        <dbReference type="ARBA" id="ARBA00022989"/>
    </source>
</evidence>
<dbReference type="InterPro" id="IPR024528">
    <property type="entry name" value="ThrE_2"/>
</dbReference>
<evidence type="ECO:0000256" key="4">
    <source>
        <dbReference type="ARBA" id="ARBA00023136"/>
    </source>
</evidence>
<dbReference type="Pfam" id="PF12821">
    <property type="entry name" value="ThrE_2"/>
    <property type="match status" value="1"/>
</dbReference>
<organism evidence="10 11">
    <name type="scientific">Coemansia asiatica</name>
    <dbReference type="NCBI Taxonomy" id="1052880"/>
    <lineage>
        <taxon>Eukaryota</taxon>
        <taxon>Fungi</taxon>
        <taxon>Fungi incertae sedis</taxon>
        <taxon>Zoopagomycota</taxon>
        <taxon>Kickxellomycotina</taxon>
        <taxon>Kickxellomycetes</taxon>
        <taxon>Kickxellales</taxon>
        <taxon>Kickxellaceae</taxon>
        <taxon>Coemansia</taxon>
    </lineage>
</organism>
<dbReference type="Pfam" id="PF06738">
    <property type="entry name" value="ThrE"/>
    <property type="match status" value="1"/>
</dbReference>
<feature type="compositionally biased region" description="Low complexity" evidence="6">
    <location>
        <begin position="1"/>
        <end position="26"/>
    </location>
</feature>
<dbReference type="PANTHER" id="PTHR31082:SF4">
    <property type="entry name" value="PHEROMONE-REGULATED MEMBRANE PROTEIN 10"/>
    <property type="match status" value="1"/>
</dbReference>
<dbReference type="AlphaFoldDB" id="A0A9W7XS88"/>
<feature type="transmembrane region" description="Helical" evidence="7">
    <location>
        <begin position="1024"/>
        <end position="1047"/>
    </location>
</feature>
<reference evidence="10" key="1">
    <citation type="submission" date="2022-07" db="EMBL/GenBank/DDBJ databases">
        <title>Phylogenomic reconstructions and comparative analyses of Kickxellomycotina fungi.</title>
        <authorList>
            <person name="Reynolds N.K."/>
            <person name="Stajich J.E."/>
            <person name="Barry K."/>
            <person name="Grigoriev I.V."/>
            <person name="Crous P."/>
            <person name="Smith M.E."/>
        </authorList>
    </citation>
    <scope>NUCLEOTIDE SEQUENCE</scope>
    <source>
        <strain evidence="10">NBRC 105413</strain>
    </source>
</reference>
<dbReference type="PANTHER" id="PTHR31082">
    <property type="entry name" value="PHEROMONE-REGULATED MEMBRANE PROTEIN 10"/>
    <property type="match status" value="1"/>
</dbReference>
<evidence type="ECO:0000256" key="7">
    <source>
        <dbReference type="SAM" id="Phobius"/>
    </source>
</evidence>
<name>A0A9W7XS88_9FUNG</name>
<feature type="region of interest" description="Disordered" evidence="6">
    <location>
        <begin position="279"/>
        <end position="302"/>
    </location>
</feature>
<dbReference type="GO" id="GO:0016020">
    <property type="term" value="C:membrane"/>
    <property type="evidence" value="ECO:0007669"/>
    <property type="project" value="UniProtKB-SubCell"/>
</dbReference>
<feature type="domain" description="Threonine/Serine exporter ThrE" evidence="9">
    <location>
        <begin position="949"/>
        <end position="1075"/>
    </location>
</feature>
<feature type="transmembrane region" description="Helical" evidence="7">
    <location>
        <begin position="807"/>
        <end position="828"/>
    </location>
</feature>
<feature type="transmembrane region" description="Helical" evidence="7">
    <location>
        <begin position="1059"/>
        <end position="1078"/>
    </location>
</feature>
<evidence type="ECO:0000256" key="5">
    <source>
        <dbReference type="ARBA" id="ARBA00034125"/>
    </source>
</evidence>
<feature type="compositionally biased region" description="Basic residues" evidence="6">
    <location>
        <begin position="176"/>
        <end position="185"/>
    </location>
</feature>
<protein>
    <submittedName>
        <fullName evidence="10">Pheromone-regulated protein prm10</fullName>
    </submittedName>
</protein>
<feature type="region of interest" description="Disordered" evidence="6">
    <location>
        <begin position="377"/>
        <end position="538"/>
    </location>
</feature>
<feature type="compositionally biased region" description="Polar residues" evidence="6">
    <location>
        <begin position="435"/>
        <end position="451"/>
    </location>
</feature>
<evidence type="ECO:0000259" key="9">
    <source>
        <dbReference type="Pfam" id="PF12821"/>
    </source>
</evidence>
<keyword evidence="11" id="KW-1185">Reference proteome</keyword>
<comment type="caution">
    <text evidence="10">The sequence shown here is derived from an EMBL/GenBank/DDBJ whole genome shotgun (WGS) entry which is preliminary data.</text>
</comment>